<evidence type="ECO:0000313" key="3">
    <source>
        <dbReference type="Proteomes" id="UP000824179"/>
    </source>
</evidence>
<name>A0A9D1AH92_9FIRM</name>
<dbReference type="EMBL" id="DVHB01000129">
    <property type="protein sequence ID" value="HIR40167.1"/>
    <property type="molecule type" value="Genomic_DNA"/>
</dbReference>
<sequence length="130" mass="13750">MGTIERAVFDKITAVCKDGGYAIIDGDEFADALPDGERRAAGEIEGALKKLQSGGYIDMKYARGGTYCVAALRSGIYEEQGRMEELKETSPTVIEVKEKLNRFAVGMYALAALLGGAAGSAIACAIFMAV</sequence>
<reference evidence="2" key="2">
    <citation type="journal article" date="2021" name="PeerJ">
        <title>Extensive microbial diversity within the chicken gut microbiome revealed by metagenomics and culture.</title>
        <authorList>
            <person name="Gilroy R."/>
            <person name="Ravi A."/>
            <person name="Getino M."/>
            <person name="Pursley I."/>
            <person name="Horton D.L."/>
            <person name="Alikhan N.F."/>
            <person name="Baker D."/>
            <person name="Gharbi K."/>
            <person name="Hall N."/>
            <person name="Watson M."/>
            <person name="Adriaenssens E.M."/>
            <person name="Foster-Nyarko E."/>
            <person name="Jarju S."/>
            <person name="Secka A."/>
            <person name="Antonio M."/>
            <person name="Oren A."/>
            <person name="Chaudhuri R.R."/>
            <person name="La Ragione R."/>
            <person name="Hildebrand F."/>
            <person name="Pallen M.J."/>
        </authorList>
    </citation>
    <scope>NUCLEOTIDE SEQUENCE</scope>
    <source>
        <strain evidence="2">ChiW25-3613</strain>
    </source>
</reference>
<protein>
    <submittedName>
        <fullName evidence="2">Uncharacterized protein</fullName>
    </submittedName>
</protein>
<organism evidence="2 3">
    <name type="scientific">Candidatus Coproplasma stercoripullorum</name>
    <dbReference type="NCBI Taxonomy" id="2840751"/>
    <lineage>
        <taxon>Bacteria</taxon>
        <taxon>Bacillati</taxon>
        <taxon>Bacillota</taxon>
        <taxon>Clostridia</taxon>
        <taxon>Eubacteriales</taxon>
        <taxon>Candidatus Coproplasma</taxon>
    </lineage>
</organism>
<keyword evidence="1" id="KW-0812">Transmembrane</keyword>
<comment type="caution">
    <text evidence="2">The sequence shown here is derived from an EMBL/GenBank/DDBJ whole genome shotgun (WGS) entry which is preliminary data.</text>
</comment>
<keyword evidence="1" id="KW-1133">Transmembrane helix</keyword>
<gene>
    <name evidence="2" type="ORF">IAB90_07290</name>
</gene>
<evidence type="ECO:0000313" key="2">
    <source>
        <dbReference type="EMBL" id="HIR40167.1"/>
    </source>
</evidence>
<keyword evidence="1" id="KW-0472">Membrane</keyword>
<reference evidence="2" key="1">
    <citation type="submission" date="2020-10" db="EMBL/GenBank/DDBJ databases">
        <authorList>
            <person name="Gilroy R."/>
        </authorList>
    </citation>
    <scope>NUCLEOTIDE SEQUENCE</scope>
    <source>
        <strain evidence="2">ChiW25-3613</strain>
    </source>
</reference>
<feature type="transmembrane region" description="Helical" evidence="1">
    <location>
        <begin position="107"/>
        <end position="129"/>
    </location>
</feature>
<dbReference type="AlphaFoldDB" id="A0A9D1AH92"/>
<proteinExistence type="predicted"/>
<dbReference type="Proteomes" id="UP000824179">
    <property type="component" value="Unassembled WGS sequence"/>
</dbReference>
<evidence type="ECO:0000256" key="1">
    <source>
        <dbReference type="SAM" id="Phobius"/>
    </source>
</evidence>
<accession>A0A9D1AH92</accession>